<name>A0AAV4XPZ7_CAEEX</name>
<protein>
    <submittedName>
        <fullName evidence="2">Uncharacterized protein</fullName>
    </submittedName>
</protein>
<evidence type="ECO:0000313" key="2">
    <source>
        <dbReference type="EMBL" id="GIY95985.1"/>
    </source>
</evidence>
<organism evidence="2 3">
    <name type="scientific">Caerostris extrusa</name>
    <name type="common">Bark spider</name>
    <name type="synonym">Caerostris bankana</name>
    <dbReference type="NCBI Taxonomy" id="172846"/>
    <lineage>
        <taxon>Eukaryota</taxon>
        <taxon>Metazoa</taxon>
        <taxon>Ecdysozoa</taxon>
        <taxon>Arthropoda</taxon>
        <taxon>Chelicerata</taxon>
        <taxon>Arachnida</taxon>
        <taxon>Araneae</taxon>
        <taxon>Araneomorphae</taxon>
        <taxon>Entelegynae</taxon>
        <taxon>Araneoidea</taxon>
        <taxon>Araneidae</taxon>
        <taxon>Caerostris</taxon>
    </lineage>
</organism>
<proteinExistence type="predicted"/>
<accession>A0AAV4XPZ7</accession>
<evidence type="ECO:0000256" key="1">
    <source>
        <dbReference type="SAM" id="MobiDB-lite"/>
    </source>
</evidence>
<dbReference type="Proteomes" id="UP001054945">
    <property type="component" value="Unassembled WGS sequence"/>
</dbReference>
<feature type="compositionally biased region" description="Basic residues" evidence="1">
    <location>
        <begin position="150"/>
        <end position="159"/>
    </location>
</feature>
<comment type="caution">
    <text evidence="2">The sequence shown here is derived from an EMBL/GenBank/DDBJ whole genome shotgun (WGS) entry which is preliminary data.</text>
</comment>
<sequence>MEKQENNSTIPGRFQKSVMNFLTTKQKMTFQTAPIQEEKMEPKSAEATSLHHAFQTYRFKELQNNAIENIPKENSSKEFKNFTKNLVAPSKRNLSKFFNAIEENEINLSNNTDMNVPSKGKGLSKDAVTQDRFIRGHQQNQFADKDIGQRRKHRQHKLAKGLDMADVHHSHEAERDTTLQENVMKHYDRNKIQKLFSMFKRMSRPMLLSK</sequence>
<keyword evidence="3" id="KW-1185">Reference proteome</keyword>
<reference evidence="2 3" key="1">
    <citation type="submission" date="2021-06" db="EMBL/GenBank/DDBJ databases">
        <title>Caerostris extrusa draft genome.</title>
        <authorList>
            <person name="Kono N."/>
            <person name="Arakawa K."/>
        </authorList>
    </citation>
    <scope>NUCLEOTIDE SEQUENCE [LARGE SCALE GENOMIC DNA]</scope>
</reference>
<evidence type="ECO:0000313" key="3">
    <source>
        <dbReference type="Proteomes" id="UP001054945"/>
    </source>
</evidence>
<gene>
    <name evidence="2" type="ORF">CEXT_404381</name>
</gene>
<dbReference type="EMBL" id="BPLR01000607">
    <property type="protein sequence ID" value="GIY95985.1"/>
    <property type="molecule type" value="Genomic_DNA"/>
</dbReference>
<feature type="region of interest" description="Disordered" evidence="1">
    <location>
        <begin position="146"/>
        <end position="174"/>
    </location>
</feature>
<dbReference type="AlphaFoldDB" id="A0AAV4XPZ7"/>
<feature type="compositionally biased region" description="Basic and acidic residues" evidence="1">
    <location>
        <begin position="163"/>
        <end position="174"/>
    </location>
</feature>